<feature type="compositionally biased region" description="Low complexity" evidence="1">
    <location>
        <begin position="10"/>
        <end position="47"/>
    </location>
</feature>
<reference evidence="4 5" key="1">
    <citation type="submission" date="2015-03" db="EMBL/GenBank/DDBJ databases">
        <authorList>
            <consortium name="Pathogen Informatics"/>
        </authorList>
    </citation>
    <scope>NUCLEOTIDE SEQUENCE [LARGE SCALE GENOMIC DNA]</scope>
    <source>
        <strain evidence="4">K00500041</strain>
        <strain evidence="3 5">M09401471</strain>
    </source>
</reference>
<evidence type="ECO:0000313" key="3">
    <source>
        <dbReference type="EMBL" id="COV92180.1"/>
    </source>
</evidence>
<proteinExistence type="predicted"/>
<reference evidence="2" key="2">
    <citation type="submission" date="2015-03" db="EMBL/GenBank/DDBJ databases">
        <authorList>
            <person name="Murphy D."/>
        </authorList>
    </citation>
    <scope>NUCLEOTIDE SEQUENCE [LARGE SCALE GENOMIC DNA]</scope>
    <source>
        <strain evidence="2">K00500041</strain>
    </source>
</reference>
<organism evidence="2 4">
    <name type="scientific">Mycobacterium tuberculosis</name>
    <dbReference type="NCBI Taxonomy" id="1773"/>
    <lineage>
        <taxon>Bacteria</taxon>
        <taxon>Bacillati</taxon>
        <taxon>Actinomycetota</taxon>
        <taxon>Actinomycetes</taxon>
        <taxon>Mycobacteriales</taxon>
        <taxon>Mycobacteriaceae</taxon>
        <taxon>Mycobacterium</taxon>
        <taxon>Mycobacterium tuberculosis complex</taxon>
    </lineage>
</organism>
<evidence type="ECO:0000256" key="1">
    <source>
        <dbReference type="SAM" id="MobiDB-lite"/>
    </source>
</evidence>
<evidence type="ECO:0000313" key="4">
    <source>
        <dbReference type="Proteomes" id="UP000038802"/>
    </source>
</evidence>
<gene>
    <name evidence="2" type="ORF">ERS007703_00716</name>
    <name evidence="3" type="ORF">ERS007720_01203</name>
</gene>
<dbReference type="AlphaFoldDB" id="A0A0U0RBW2"/>
<accession>A0A0U0RBW2</accession>
<protein>
    <submittedName>
        <fullName evidence="2">Uncharacterized protein</fullName>
    </submittedName>
</protein>
<dbReference type="EMBL" id="CSAJ01000111">
    <property type="protein sequence ID" value="COV92180.1"/>
    <property type="molecule type" value="Genomic_DNA"/>
</dbReference>
<feature type="region of interest" description="Disordered" evidence="1">
    <location>
        <begin position="1"/>
        <end position="68"/>
    </location>
</feature>
<sequence>MFCLQTLPTAAASSSVMPSSSAGSITTSTPSRSASSRNSNVVNAACSGPRRPTITTSWIPRGRSDSKA</sequence>
<dbReference type="Proteomes" id="UP000038802">
    <property type="component" value="Unassembled WGS sequence"/>
</dbReference>
<dbReference type="Proteomes" id="UP000044938">
    <property type="component" value="Unassembled WGS sequence"/>
</dbReference>
<evidence type="ECO:0000313" key="5">
    <source>
        <dbReference type="Proteomes" id="UP000044938"/>
    </source>
</evidence>
<evidence type="ECO:0000313" key="2">
    <source>
        <dbReference type="EMBL" id="COV17087.1"/>
    </source>
</evidence>
<dbReference type="EMBL" id="CSAE01000047">
    <property type="protein sequence ID" value="COV17087.1"/>
    <property type="molecule type" value="Genomic_DNA"/>
</dbReference>
<name>A0A0U0RBW2_MYCTX</name>